<evidence type="ECO:0000313" key="1">
    <source>
        <dbReference type="EMBL" id="AZP22805.1"/>
    </source>
</evidence>
<sequence>MIVIGGVAAAVVHSYLTSTRTGATSAALVDEDDAEPPIRRWTNHAGGYYMCTHMGCSKKVNPTIFGHDCCGRCTRGTDCLRAAQEDYGGPGSFAHNCFEVLLRPGICDVCGELPDAHPWMFDTLRGERRQGPYGH</sequence>
<dbReference type="Proteomes" id="UP000280197">
    <property type="component" value="Chromosome"/>
</dbReference>
<dbReference type="RefSeq" id="WP_126276604.1">
    <property type="nucleotide sequence ID" value="NZ_CP034463.1"/>
</dbReference>
<evidence type="ECO:0000313" key="2">
    <source>
        <dbReference type="Proteomes" id="UP000280197"/>
    </source>
</evidence>
<organism evidence="1 2">
    <name type="scientific">Streptomyces aquilus</name>
    <dbReference type="NCBI Taxonomy" id="2548456"/>
    <lineage>
        <taxon>Bacteria</taxon>
        <taxon>Bacillati</taxon>
        <taxon>Actinomycetota</taxon>
        <taxon>Actinomycetes</taxon>
        <taxon>Kitasatosporales</taxon>
        <taxon>Streptomycetaceae</taxon>
        <taxon>Streptomyces</taxon>
    </lineage>
</organism>
<dbReference type="AlphaFoldDB" id="A0A3S9IEP3"/>
<proteinExistence type="predicted"/>
<dbReference type="KEGG" id="saqu:EJC51_46275"/>
<reference evidence="1 2" key="1">
    <citation type="submission" date="2018-12" db="EMBL/GenBank/DDBJ databases">
        <authorList>
            <person name="Li K."/>
        </authorList>
    </citation>
    <scope>NUCLEOTIDE SEQUENCE [LARGE SCALE GENOMIC DNA]</scope>
    <source>
        <strain evidence="2">CR22</strain>
    </source>
</reference>
<dbReference type="EMBL" id="CP034463">
    <property type="protein sequence ID" value="AZP22805.1"/>
    <property type="molecule type" value="Genomic_DNA"/>
</dbReference>
<gene>
    <name evidence="1" type="ORF">EJC51_46275</name>
</gene>
<keyword evidence="2" id="KW-1185">Reference proteome</keyword>
<protein>
    <submittedName>
        <fullName evidence="1">Uncharacterized protein</fullName>
    </submittedName>
</protein>
<accession>A0A3S9IEP3</accession>
<name>A0A3S9IEP3_9ACTN</name>